<dbReference type="SUPFAM" id="SSF50249">
    <property type="entry name" value="Nucleic acid-binding proteins"/>
    <property type="match status" value="2"/>
</dbReference>
<dbReference type="AlphaFoldDB" id="A0AAU7DWE5"/>
<gene>
    <name evidence="2" type="ORF">V5R04_02745</name>
</gene>
<protein>
    <submittedName>
        <fullName evidence="2">DUF3825 domain-containing protein</fullName>
    </submittedName>
</protein>
<dbReference type="Pfam" id="PF12873">
    <property type="entry name" value="DUF3825"/>
    <property type="match status" value="1"/>
</dbReference>
<dbReference type="InterPro" id="IPR011129">
    <property type="entry name" value="CSD"/>
</dbReference>
<dbReference type="Pfam" id="PF00313">
    <property type="entry name" value="CSD"/>
    <property type="match status" value="2"/>
</dbReference>
<dbReference type="PROSITE" id="PS51857">
    <property type="entry name" value="CSD_2"/>
    <property type="match status" value="1"/>
</dbReference>
<dbReference type="PANTHER" id="PTHR46565">
    <property type="entry name" value="COLD SHOCK DOMAIN PROTEIN 2"/>
    <property type="match status" value="1"/>
</dbReference>
<feature type="domain" description="CSD" evidence="1">
    <location>
        <begin position="71"/>
        <end position="137"/>
    </location>
</feature>
<dbReference type="InterPro" id="IPR024437">
    <property type="entry name" value="DUF3825"/>
</dbReference>
<accession>A0AAU7DWE5</accession>
<dbReference type="SMART" id="SM00357">
    <property type="entry name" value="CSP"/>
    <property type="match status" value="2"/>
</dbReference>
<sequence>MQNAVVTWFDDNRGFGRVTLEDGTTAHVHRSNIPGVGYRYLVPGERVMVEVQTDGQNRVSVHTLEIDTSGRVAGVIKEYESQRGYGLITCDADGQDYFVHYSNVMQGSGRVNLNAGDKVAFAVADYEGRTQAIEVKLIDPRSPFEQFTNLREEDFKVLAALAEPEDWSASTNNEDLEGYSPDHKLLQNYIKYTFLRLNDQAKIAKGISADGEQVAAINTGLVTPNQQEIYGYFRRQHPESLYEYALIDWTRDSDNRLAGVFEPRPQLASYWTSSKELYFDPALPIYLDTEHFVEDNLDRYPELFRQQKPLAIIATNAAKEQAILRARRNYKTAIPMFHRGSTQLLLPLSLDGSGQAQLALVIKRVNNEYIGETVLTLPQALGNARLLARPDRDWLMG</sequence>
<reference evidence="2" key="1">
    <citation type="submission" date="2024-02" db="EMBL/GenBank/DDBJ databases">
        <title>Tomenella chthoni gen. nov. sp. nov., a member of the family Jonesiaceae isolated from bat guano.</title>
        <authorList>
            <person name="Miller S.L."/>
            <person name="King J."/>
            <person name="Sankaranarayanan K."/>
            <person name="Lawson P.A."/>
        </authorList>
    </citation>
    <scope>NUCLEOTIDE SEQUENCE</scope>
    <source>
        <strain evidence="2">BS-20</strain>
    </source>
</reference>
<dbReference type="InterPro" id="IPR002059">
    <property type="entry name" value="CSP_DNA-bd"/>
</dbReference>
<dbReference type="GO" id="GO:0003676">
    <property type="term" value="F:nucleic acid binding"/>
    <property type="evidence" value="ECO:0007669"/>
    <property type="project" value="InterPro"/>
</dbReference>
<evidence type="ECO:0000259" key="1">
    <source>
        <dbReference type="PROSITE" id="PS51857"/>
    </source>
</evidence>
<name>A0AAU7DWE5_9MICO</name>
<organism evidence="2">
    <name type="scientific">Jonesiaceae bacterium BS-20</name>
    <dbReference type="NCBI Taxonomy" id="3120821"/>
    <lineage>
        <taxon>Bacteria</taxon>
        <taxon>Bacillati</taxon>
        <taxon>Actinomycetota</taxon>
        <taxon>Actinomycetes</taxon>
        <taxon>Micrococcales</taxon>
        <taxon>Jonesiaceae</taxon>
    </lineage>
</organism>
<evidence type="ECO:0000313" key="2">
    <source>
        <dbReference type="EMBL" id="XBH22163.1"/>
    </source>
</evidence>
<dbReference type="Gene3D" id="2.40.50.140">
    <property type="entry name" value="Nucleic acid-binding proteins"/>
    <property type="match status" value="2"/>
</dbReference>
<dbReference type="EMBL" id="CP146203">
    <property type="protein sequence ID" value="XBH22163.1"/>
    <property type="molecule type" value="Genomic_DNA"/>
</dbReference>
<dbReference type="CDD" id="cd04458">
    <property type="entry name" value="CSP_CDS"/>
    <property type="match status" value="2"/>
</dbReference>
<dbReference type="PANTHER" id="PTHR46565:SF20">
    <property type="entry name" value="COLD SHOCK DOMAIN-CONTAINING PROTEIN 4"/>
    <property type="match status" value="1"/>
</dbReference>
<dbReference type="InterPro" id="IPR012340">
    <property type="entry name" value="NA-bd_OB-fold"/>
</dbReference>
<proteinExistence type="predicted"/>